<proteinExistence type="predicted"/>
<protein>
    <submittedName>
        <fullName evidence="1">Uncharacterized protein</fullName>
    </submittedName>
</protein>
<gene>
    <name evidence="1" type="ORF">BOX24_05195</name>
</gene>
<dbReference type="AlphaFoldDB" id="A0A1V3SV99"/>
<dbReference type="RefSeq" id="WP_077303825.1">
    <property type="nucleotide sequence ID" value="NZ_JBPKCJ010000001.1"/>
</dbReference>
<evidence type="ECO:0000313" key="2">
    <source>
        <dbReference type="Proteomes" id="UP000188586"/>
    </source>
</evidence>
<organism evidence="1 2">
    <name type="scientific">Leptospirillum ferriphilum</name>
    <dbReference type="NCBI Taxonomy" id="178606"/>
    <lineage>
        <taxon>Bacteria</taxon>
        <taxon>Pseudomonadati</taxon>
        <taxon>Nitrospirota</taxon>
        <taxon>Nitrospiria</taxon>
        <taxon>Nitrospirales</taxon>
        <taxon>Nitrospiraceae</taxon>
        <taxon>Leptospirillum</taxon>
    </lineage>
</organism>
<sequence>MIDASMLLHMISALDTLEKLIPAEATGEYEVKKREWEALKKACWAEYRARERSLDGGMWI</sequence>
<accession>A0A1V3SV99</accession>
<name>A0A1V3SV99_9BACT</name>
<dbReference type="Proteomes" id="UP000188586">
    <property type="component" value="Unassembled WGS sequence"/>
</dbReference>
<reference evidence="1 2" key="1">
    <citation type="submission" date="2016-11" db="EMBL/GenBank/DDBJ databases">
        <title>Comparative genomics of co-occurring bacteria in distinct bioleaching systems unravels niche-specific adaptation.</title>
        <authorList>
            <person name="Zhang X."/>
            <person name="Liu X."/>
            <person name="Yin H."/>
        </authorList>
    </citation>
    <scope>NUCLEOTIDE SEQUENCE [LARGE SCALE GENOMIC DNA]</scope>
    <source>
        <strain evidence="1 2">DX</strain>
    </source>
</reference>
<evidence type="ECO:0000313" key="1">
    <source>
        <dbReference type="EMBL" id="OOH72785.1"/>
    </source>
</evidence>
<comment type="caution">
    <text evidence="1">The sequence shown here is derived from an EMBL/GenBank/DDBJ whole genome shotgun (WGS) entry which is preliminary data.</text>
</comment>
<dbReference type="EMBL" id="MPOJ01000010">
    <property type="protein sequence ID" value="OOH72785.1"/>
    <property type="molecule type" value="Genomic_DNA"/>
</dbReference>